<evidence type="ECO:0000313" key="2">
    <source>
        <dbReference type="Proteomes" id="UP000051655"/>
    </source>
</evidence>
<dbReference type="EMBL" id="JQBP01000001">
    <property type="protein sequence ID" value="KRN75807.1"/>
    <property type="molecule type" value="Genomic_DNA"/>
</dbReference>
<name>A0A0R2JEN2_9LACO</name>
<accession>A0A0R2JEN2</accession>
<evidence type="ECO:0008006" key="3">
    <source>
        <dbReference type="Google" id="ProtNLM"/>
    </source>
</evidence>
<dbReference type="STRING" id="1616.IV73_GL000306"/>
<reference evidence="1 2" key="1">
    <citation type="journal article" date="2015" name="Genome Announc.">
        <title>Expanding the biotechnology potential of lactobacilli through comparative genomics of 213 strains and associated genera.</title>
        <authorList>
            <person name="Sun Z."/>
            <person name="Harris H.M."/>
            <person name="McCann A."/>
            <person name="Guo C."/>
            <person name="Argimon S."/>
            <person name="Zhang W."/>
            <person name="Yang X."/>
            <person name="Jeffery I.B."/>
            <person name="Cooney J.C."/>
            <person name="Kagawa T.F."/>
            <person name="Liu W."/>
            <person name="Song Y."/>
            <person name="Salvetti E."/>
            <person name="Wrobel A."/>
            <person name="Rasinkangas P."/>
            <person name="Parkhill J."/>
            <person name="Rea M.C."/>
            <person name="O'Sullivan O."/>
            <person name="Ritari J."/>
            <person name="Douillard F.P."/>
            <person name="Paul Ross R."/>
            <person name="Yang R."/>
            <person name="Briner A.E."/>
            <person name="Felis G.E."/>
            <person name="de Vos W.M."/>
            <person name="Barrangou R."/>
            <person name="Klaenhammer T.R."/>
            <person name="Caufield P.W."/>
            <person name="Cui Y."/>
            <person name="Zhang H."/>
            <person name="O'Toole P.W."/>
        </authorList>
    </citation>
    <scope>NUCLEOTIDE SEQUENCE [LARGE SCALE GENOMIC DNA]</scope>
    <source>
        <strain evidence="1 2">DSM 20593</strain>
    </source>
</reference>
<proteinExistence type="predicted"/>
<comment type="caution">
    <text evidence="1">The sequence shown here is derived from an EMBL/GenBank/DDBJ whole genome shotgun (WGS) entry which is preliminary data.</text>
</comment>
<organism evidence="1 2">
    <name type="scientific">Weissella kandleri</name>
    <dbReference type="NCBI Taxonomy" id="1616"/>
    <lineage>
        <taxon>Bacteria</taxon>
        <taxon>Bacillati</taxon>
        <taxon>Bacillota</taxon>
        <taxon>Bacilli</taxon>
        <taxon>Lactobacillales</taxon>
        <taxon>Lactobacillaceae</taxon>
        <taxon>Weissella</taxon>
    </lineage>
</organism>
<evidence type="ECO:0000313" key="1">
    <source>
        <dbReference type="EMBL" id="KRN75807.1"/>
    </source>
</evidence>
<protein>
    <recommendedName>
        <fullName evidence="3">SGNH hydrolase-type esterase domain-containing protein</fullName>
    </recommendedName>
</protein>
<gene>
    <name evidence="1" type="ORF">IV73_GL000306</name>
</gene>
<dbReference type="SUPFAM" id="SSF52266">
    <property type="entry name" value="SGNH hydrolase"/>
    <property type="match status" value="1"/>
</dbReference>
<sequence length="494" mass="56524">MEVGKMKNNIKLTLSDGNLVVDFQNDSVKNSVHLWRIDQQERRNRERVYISGWTDQKSLTVPLYKSGNYYVQIFNFDTGKSLISEQVTVNDEYIMDHTPSLYGIDRQREEYFAKMMQKMYVVGMDELRSTLLQFTNSKNISIFVSSFEGARAANFLSADEFFRGTLQISHLLAADRMQVGYQMSMTFRQTYEPINIYADKLGDKDIVIDFSDGNENSVNTHKDLNRLRQSGAEVIPFNAILNAAFINKVLVNPLAKTYELGAQVLYVRFPTSKGIQNKSAYERQAAQTSISKIREMARHDQFPQSLLELNESSEYMQQVIDGWSLDTYAGYDLLQDKAETYVNIQDGHRMIPDEQKTQGERNVYFLGNSVMYGIGSDDANTIPSIIAEKAKADGLVVNVENRANFSMNDYIRGTNLLKHLPIHGNDVVVFGSHQTLNAKQQAALKGNYLDLQPYVERPHDDGELFVDMTHLTRKGYRRISEPVYEVLKDNFLKN</sequence>
<dbReference type="AlphaFoldDB" id="A0A0R2JEN2"/>
<dbReference type="Proteomes" id="UP000051655">
    <property type="component" value="Unassembled WGS sequence"/>
</dbReference>
<dbReference type="PATRIC" id="fig|1616.3.peg.311"/>
<keyword evidence="2" id="KW-1185">Reference proteome</keyword>